<keyword evidence="2" id="KW-1185">Reference proteome</keyword>
<dbReference type="AlphaFoldDB" id="A0A6J4GGE7"/>
<protein>
    <recommendedName>
        <fullName evidence="3">PD-(D/E)XK nuclease superfamily protein</fullName>
    </recommendedName>
</protein>
<organism evidence="1 2">
    <name type="scientific">Flavobacterium bizetiae</name>
    <dbReference type="NCBI Taxonomy" id="2704140"/>
    <lineage>
        <taxon>Bacteria</taxon>
        <taxon>Pseudomonadati</taxon>
        <taxon>Bacteroidota</taxon>
        <taxon>Flavobacteriia</taxon>
        <taxon>Flavobacteriales</taxon>
        <taxon>Flavobacteriaceae</taxon>
        <taxon>Flavobacterium</taxon>
    </lineage>
</organism>
<dbReference type="RefSeq" id="WP_173970679.1">
    <property type="nucleotide sequence ID" value="NZ_CADCSU010000084.1"/>
</dbReference>
<name>A0A6J4GGE7_9FLAO</name>
<dbReference type="Proteomes" id="UP000479938">
    <property type="component" value="Unassembled WGS sequence"/>
</dbReference>
<dbReference type="EMBL" id="CADCSU010000084">
    <property type="protein sequence ID" value="CAA9198270.1"/>
    <property type="molecule type" value="Genomic_DNA"/>
</dbReference>
<sequence>MIDFEKAIEGVALRLGTLPEQKPKNLFDILGVRNKETINSKILGYFLDVNETHGLQSLFFDSLKTIIEEKSYSSTEFLECFNGEFKVINEDTTNFAENETKKRIDISLMGNDKWGIIIENKLYHDVVNPLKAYWEHTQKTCGDSIIGVLLTLFNLDLQDDKLEIDVKGRKVTYLNITHKEWVEEIQKQLNIGEVQNLEGLLYLKEYIKTIQSHYNSKMEESTYNALAFSITKHRKEIEEIQHKIAQTTKFIDQQINEAFAIFGYEKKGNWYTNIDAIYPVYFYVTNATEILMQNKLWFTLEVRNEINKKLRENNSQKAIEPYFQPITAMYKNVCVGNQSGKNHTHITIATIENAINENNDFKTVLIEILGNCFMGEKGLVKETENFIQSHNLL</sequence>
<gene>
    <name evidence="1" type="ORF">FLA105534_02046</name>
</gene>
<dbReference type="Pfam" id="PF14281">
    <property type="entry name" value="PDDEXK_4"/>
    <property type="match status" value="1"/>
</dbReference>
<reference evidence="1 2" key="1">
    <citation type="submission" date="2020-02" db="EMBL/GenBank/DDBJ databases">
        <authorList>
            <person name="Criscuolo A."/>
        </authorList>
    </citation>
    <scope>NUCLEOTIDE SEQUENCE [LARGE SCALE GENOMIC DNA]</scope>
    <source>
        <strain evidence="1">CIP105534</strain>
    </source>
</reference>
<evidence type="ECO:0000313" key="1">
    <source>
        <dbReference type="EMBL" id="CAA9198270.1"/>
    </source>
</evidence>
<evidence type="ECO:0000313" key="2">
    <source>
        <dbReference type="Proteomes" id="UP000479938"/>
    </source>
</evidence>
<dbReference type="InterPro" id="IPR029470">
    <property type="entry name" value="PDDEXK_4"/>
</dbReference>
<proteinExistence type="predicted"/>
<accession>A0A6J4GGE7</accession>
<evidence type="ECO:0008006" key="3">
    <source>
        <dbReference type="Google" id="ProtNLM"/>
    </source>
</evidence>